<dbReference type="InterPro" id="IPR050256">
    <property type="entry name" value="Glycosyltransferase_2"/>
</dbReference>
<comment type="caution">
    <text evidence="2">The sequence shown here is derived from an EMBL/GenBank/DDBJ whole genome shotgun (WGS) entry which is preliminary data.</text>
</comment>
<gene>
    <name evidence="2" type="ORF">A2397_05125</name>
</gene>
<dbReference type="CDD" id="cd04179">
    <property type="entry name" value="DPM_DPG-synthase_like"/>
    <property type="match status" value="1"/>
</dbReference>
<name>A0A1F4ZR65_9BACT</name>
<dbReference type="Proteomes" id="UP000176424">
    <property type="component" value="Unassembled WGS sequence"/>
</dbReference>
<dbReference type="InterPro" id="IPR029044">
    <property type="entry name" value="Nucleotide-diphossugar_trans"/>
</dbReference>
<evidence type="ECO:0000313" key="2">
    <source>
        <dbReference type="EMBL" id="OGD08949.1"/>
    </source>
</evidence>
<evidence type="ECO:0000313" key="3">
    <source>
        <dbReference type="Proteomes" id="UP000176424"/>
    </source>
</evidence>
<protein>
    <recommendedName>
        <fullName evidence="1">Glycosyltransferase 2-like domain-containing protein</fullName>
    </recommendedName>
</protein>
<dbReference type="AlphaFoldDB" id="A0A1F4ZR65"/>
<dbReference type="InterPro" id="IPR001173">
    <property type="entry name" value="Glyco_trans_2-like"/>
</dbReference>
<dbReference type="Pfam" id="PF00535">
    <property type="entry name" value="Glycos_transf_2"/>
    <property type="match status" value="1"/>
</dbReference>
<dbReference type="SUPFAM" id="SSF53448">
    <property type="entry name" value="Nucleotide-diphospho-sugar transferases"/>
    <property type="match status" value="1"/>
</dbReference>
<sequence>MNLKRVYVVIPAYNEQPRLPLVLKKLAKFIAPNRVVVVDDGSINPIKLKNDSWLLRHQLNLGKGAAMKTGADFAFSRGAEAVIFMDADGQHEPKEIPNFLSHLKKGFNVVFGSRKPSLNTPTLKLLGNKFSSFYISIFFGVYISDVPSGFRALDKKAYSLLKWDSYRYGVETEIVARLGMHRQKLKWIEFPIETIYMDKYKGFTIIEAIKILPETIWWKLS</sequence>
<reference evidence="2 3" key="1">
    <citation type="journal article" date="2016" name="Nat. Commun.">
        <title>Thousands of microbial genomes shed light on interconnected biogeochemical processes in an aquifer system.</title>
        <authorList>
            <person name="Anantharaman K."/>
            <person name="Brown C.T."/>
            <person name="Hug L.A."/>
            <person name="Sharon I."/>
            <person name="Castelle C.J."/>
            <person name="Probst A.J."/>
            <person name="Thomas B.C."/>
            <person name="Singh A."/>
            <person name="Wilkins M.J."/>
            <person name="Karaoz U."/>
            <person name="Brodie E.L."/>
            <person name="Williams K.H."/>
            <person name="Hubbard S.S."/>
            <person name="Banfield J.F."/>
        </authorList>
    </citation>
    <scope>NUCLEOTIDE SEQUENCE [LARGE SCALE GENOMIC DNA]</scope>
</reference>
<dbReference type="EMBL" id="MEXR01000044">
    <property type="protein sequence ID" value="OGD08949.1"/>
    <property type="molecule type" value="Genomic_DNA"/>
</dbReference>
<dbReference type="PANTHER" id="PTHR48090:SF7">
    <property type="entry name" value="RFBJ PROTEIN"/>
    <property type="match status" value="1"/>
</dbReference>
<proteinExistence type="predicted"/>
<evidence type="ECO:0000259" key="1">
    <source>
        <dbReference type="Pfam" id="PF00535"/>
    </source>
</evidence>
<feature type="domain" description="Glycosyltransferase 2-like" evidence="1">
    <location>
        <begin position="8"/>
        <end position="157"/>
    </location>
</feature>
<dbReference type="PANTHER" id="PTHR48090">
    <property type="entry name" value="UNDECAPRENYL-PHOSPHATE 4-DEOXY-4-FORMAMIDO-L-ARABINOSE TRANSFERASE-RELATED"/>
    <property type="match status" value="1"/>
</dbReference>
<accession>A0A1F4ZR65</accession>
<organism evidence="2 3">
    <name type="scientific">Candidatus Amesbacteria bacterium RIFOXYB1_FULL_44_23</name>
    <dbReference type="NCBI Taxonomy" id="1797263"/>
    <lineage>
        <taxon>Bacteria</taxon>
        <taxon>Candidatus Amesiibacteriota</taxon>
    </lineage>
</organism>
<dbReference type="Gene3D" id="3.90.550.10">
    <property type="entry name" value="Spore Coat Polysaccharide Biosynthesis Protein SpsA, Chain A"/>
    <property type="match status" value="1"/>
</dbReference>
<dbReference type="STRING" id="1797263.A2397_05125"/>